<gene>
    <name evidence="2" type="ORF">SAMN05216207_104934</name>
</gene>
<evidence type="ECO:0000313" key="3">
    <source>
        <dbReference type="Proteomes" id="UP000199614"/>
    </source>
</evidence>
<dbReference type="STRING" id="260086.SAMN05216207_104934"/>
<evidence type="ECO:0000313" key="2">
    <source>
        <dbReference type="EMBL" id="SFO38061.1"/>
    </source>
</evidence>
<keyword evidence="3" id="KW-1185">Reference proteome</keyword>
<reference evidence="2 3" key="1">
    <citation type="submission" date="2016-10" db="EMBL/GenBank/DDBJ databases">
        <authorList>
            <person name="de Groot N.N."/>
        </authorList>
    </citation>
    <scope>NUCLEOTIDE SEQUENCE [LARGE SCALE GENOMIC DNA]</scope>
    <source>
        <strain evidence="2 3">CGMCC 4.1877</strain>
    </source>
</reference>
<protein>
    <submittedName>
        <fullName evidence="2">Uncharacterized protein</fullName>
    </submittedName>
</protein>
<feature type="region of interest" description="Disordered" evidence="1">
    <location>
        <begin position="1"/>
        <end position="39"/>
    </location>
</feature>
<dbReference type="AlphaFoldDB" id="A0A1I5GR68"/>
<evidence type="ECO:0000256" key="1">
    <source>
        <dbReference type="SAM" id="MobiDB-lite"/>
    </source>
</evidence>
<feature type="compositionally biased region" description="Low complexity" evidence="1">
    <location>
        <begin position="17"/>
        <end position="36"/>
    </location>
</feature>
<accession>A0A1I5GR68</accession>
<proteinExistence type="predicted"/>
<organism evidence="2 3">
    <name type="scientific">Pseudonocardia ammonioxydans</name>
    <dbReference type="NCBI Taxonomy" id="260086"/>
    <lineage>
        <taxon>Bacteria</taxon>
        <taxon>Bacillati</taxon>
        <taxon>Actinomycetota</taxon>
        <taxon>Actinomycetes</taxon>
        <taxon>Pseudonocardiales</taxon>
        <taxon>Pseudonocardiaceae</taxon>
        <taxon>Pseudonocardia</taxon>
    </lineage>
</organism>
<sequence>MTWTRHRPRWSDGTVSDTSPAGAPATGGDPAPSADAVGDPVCWLDRLCPDCGAMPSPDEDGAPPQTCWRCGAAVPS</sequence>
<dbReference type="Proteomes" id="UP000199614">
    <property type="component" value="Unassembled WGS sequence"/>
</dbReference>
<name>A0A1I5GR68_PSUAM</name>
<dbReference type="EMBL" id="FOUY01000049">
    <property type="protein sequence ID" value="SFO38061.1"/>
    <property type="molecule type" value="Genomic_DNA"/>
</dbReference>